<evidence type="ECO:0000256" key="2">
    <source>
        <dbReference type="ARBA" id="ARBA00022737"/>
    </source>
</evidence>
<keyword evidence="2" id="KW-0677">Repeat</keyword>
<feature type="region of interest" description="Disordered" evidence="6">
    <location>
        <begin position="1"/>
        <end position="110"/>
    </location>
</feature>
<dbReference type="PANTHER" id="PTHR19818">
    <property type="entry name" value="ZINC FINGER PROTEIN ZIC AND GLI"/>
    <property type="match status" value="1"/>
</dbReference>
<sequence length="925" mass="99017">MVRPHMKQKQQQAVAAAAAAAAAAAEENIPKASSSKNTFDEAVEDTPPTESPAIIPPTQSSPPSPPVLRPRASTSVAAESPEPNSGVSDGSQKKSYSRPNSSKNKPKRITDPTLLWPCRINDCDKVFQREADLKRHQRTVVGHEMPGFVRDLVCKHCKLSFTRTDALKRHIKVRGHHPDLPIGTPKDSAPRRTSRRLARRSRSASAKSTRGASSSKGTINSEEEEWDSVDEEGYDEDGTEGREGRDVESEDENAGLRDENEVTRSLVPRSPSPKSATLISTASKSSGNDGKEAIRPSQDMEVDDEVVAQDATSSKERDTTSGSVASPYDISSPSDRTSPDDVPPPSSASSLIPHKRKAPSIARASSPPSVPPRKPIDFSTSHRPYHIPPPPAFALPPGYQTNAVPMYIPQPYPSAQPYPGAYYPTIPPPPGVPPPHDANPMGMAVPGMYTAASPSTNHHPYPYPYMYPTFIPEYMHPQYLPPSCGPPQPIPMAQPAYAYAYPSPYAPTYYYPPPPPPQAQAQQELEPRRKKRKSRGDPSPSSSAQVTEDAPASSVSMPPAPIIKSSSQSSNLVQPVAPEQREEHSEVPAHPPSPPPVDTRMDLEPSSESPPEPPTQDSNHVDDSHGSAPTPPPAAAPPTPAATPVRSQQSSRPSTPLPLISMPDSTNITSTPPKRLPVTTTSTPIVPFTGYYKPPSEFDARGNKMPRQYVPPWVPVLPLNRSTLASRSQDSERNPRVQSPAVDARENSSTITGAVGVDEPQQLPTPGSLQSASHTSTPIPPQPSSNGASVDKGASSAVSGTLTEVSQLHVKAQRETPSLPPTPTSPVKPSTSASSSSTTGLLQAANAADSPSQTRPIPHSTAPPLLYRSQPSTGLMVGRTFGKIEYTPMGLASFNLAKTFSGGINKRPHDATSSTPKCWEYLTVL</sequence>
<proteinExistence type="predicted"/>
<keyword evidence="3 5" id="KW-0863">Zinc-finger</keyword>
<dbReference type="PROSITE" id="PS50157">
    <property type="entry name" value="ZINC_FINGER_C2H2_2"/>
    <property type="match status" value="2"/>
</dbReference>
<evidence type="ECO:0000259" key="7">
    <source>
        <dbReference type="PROSITE" id="PS50157"/>
    </source>
</evidence>
<dbReference type="InterPro" id="IPR013087">
    <property type="entry name" value="Znf_C2H2_type"/>
</dbReference>
<dbReference type="GO" id="GO:0005634">
    <property type="term" value="C:nucleus"/>
    <property type="evidence" value="ECO:0007669"/>
    <property type="project" value="UniProtKB-ARBA"/>
</dbReference>
<feature type="compositionally biased region" description="Polar residues" evidence="6">
    <location>
        <begin position="645"/>
        <end position="654"/>
    </location>
</feature>
<feature type="compositionally biased region" description="Polar residues" evidence="6">
    <location>
        <begin position="762"/>
        <end position="777"/>
    </location>
</feature>
<feature type="compositionally biased region" description="Low complexity" evidence="6">
    <location>
        <begin position="203"/>
        <end position="215"/>
    </location>
</feature>
<feature type="region of interest" description="Disordered" evidence="6">
    <location>
        <begin position="724"/>
        <end position="868"/>
    </location>
</feature>
<gene>
    <name evidence="8" type="ORF">SISNIDRAFT_535561</name>
</gene>
<evidence type="ECO:0000256" key="4">
    <source>
        <dbReference type="ARBA" id="ARBA00022833"/>
    </source>
</evidence>
<dbReference type="SMART" id="SM00355">
    <property type="entry name" value="ZnF_C2H2"/>
    <property type="match status" value="2"/>
</dbReference>
<feature type="domain" description="C2H2-type" evidence="7">
    <location>
        <begin position="152"/>
        <end position="181"/>
    </location>
</feature>
<feature type="region of interest" description="Disordered" evidence="6">
    <location>
        <begin position="510"/>
        <end position="705"/>
    </location>
</feature>
<evidence type="ECO:0000256" key="3">
    <source>
        <dbReference type="ARBA" id="ARBA00022771"/>
    </source>
</evidence>
<feature type="compositionally biased region" description="Polar residues" evidence="6">
    <location>
        <begin position="564"/>
        <end position="573"/>
    </location>
</feature>
<dbReference type="GO" id="GO:0008270">
    <property type="term" value="F:zinc ion binding"/>
    <property type="evidence" value="ECO:0007669"/>
    <property type="project" value="UniProtKB-KW"/>
</dbReference>
<dbReference type="InterPro" id="IPR050329">
    <property type="entry name" value="GLI_C2H2-zinc-finger"/>
</dbReference>
<evidence type="ECO:0000256" key="5">
    <source>
        <dbReference type="PROSITE-ProRule" id="PRU00042"/>
    </source>
</evidence>
<reference evidence="8 9" key="1">
    <citation type="journal article" date="2016" name="Mol. Biol. Evol.">
        <title>Comparative Genomics of Early-Diverging Mushroom-Forming Fungi Provides Insights into the Origins of Lignocellulose Decay Capabilities.</title>
        <authorList>
            <person name="Nagy L.G."/>
            <person name="Riley R."/>
            <person name="Tritt A."/>
            <person name="Adam C."/>
            <person name="Daum C."/>
            <person name="Floudas D."/>
            <person name="Sun H."/>
            <person name="Yadav J.S."/>
            <person name="Pangilinan J."/>
            <person name="Larsson K.H."/>
            <person name="Matsuura K."/>
            <person name="Barry K."/>
            <person name="Labutti K."/>
            <person name="Kuo R."/>
            <person name="Ohm R.A."/>
            <person name="Bhattacharya S.S."/>
            <person name="Shirouzu T."/>
            <person name="Yoshinaga Y."/>
            <person name="Martin F.M."/>
            <person name="Grigoriev I.V."/>
            <person name="Hibbett D.S."/>
        </authorList>
    </citation>
    <scope>NUCLEOTIDE SEQUENCE [LARGE SCALE GENOMIC DNA]</scope>
    <source>
        <strain evidence="8 9">HHB9708</strain>
    </source>
</reference>
<dbReference type="InterPro" id="IPR036236">
    <property type="entry name" value="Znf_C2H2_sf"/>
</dbReference>
<dbReference type="PROSITE" id="PS00028">
    <property type="entry name" value="ZINC_FINGER_C2H2_1"/>
    <property type="match status" value="1"/>
</dbReference>
<dbReference type="PANTHER" id="PTHR19818:SF139">
    <property type="entry name" value="PAIR-RULE PROTEIN ODD-PAIRED"/>
    <property type="match status" value="1"/>
</dbReference>
<evidence type="ECO:0000256" key="6">
    <source>
        <dbReference type="SAM" id="MobiDB-lite"/>
    </source>
</evidence>
<feature type="compositionally biased region" description="Pro residues" evidence="6">
    <location>
        <begin position="59"/>
        <end position="68"/>
    </location>
</feature>
<dbReference type="Pfam" id="PF00096">
    <property type="entry name" value="zf-C2H2"/>
    <property type="match status" value="2"/>
</dbReference>
<keyword evidence="1" id="KW-0479">Metal-binding</keyword>
<feature type="domain" description="C2H2-type" evidence="7">
    <location>
        <begin position="116"/>
        <end position="146"/>
    </location>
</feature>
<feature type="compositionally biased region" description="Basic residues" evidence="6">
    <location>
        <begin position="192"/>
        <end position="202"/>
    </location>
</feature>
<dbReference type="OrthoDB" id="3176823at2759"/>
<keyword evidence="4" id="KW-0862">Zinc</keyword>
<feature type="compositionally biased region" description="Polar residues" evidence="6">
    <location>
        <begin position="796"/>
        <end position="806"/>
    </location>
</feature>
<dbReference type="Proteomes" id="UP000076722">
    <property type="component" value="Unassembled WGS sequence"/>
</dbReference>
<dbReference type="SUPFAM" id="SSF57667">
    <property type="entry name" value="beta-beta-alpha zinc fingers"/>
    <property type="match status" value="1"/>
</dbReference>
<feature type="compositionally biased region" description="Pro residues" evidence="6">
    <location>
        <begin position="629"/>
        <end position="641"/>
    </location>
</feature>
<feature type="compositionally biased region" description="Acidic residues" evidence="6">
    <location>
        <begin position="221"/>
        <end position="238"/>
    </location>
</feature>
<feature type="compositionally biased region" description="Polar residues" evidence="6">
    <location>
        <begin position="72"/>
        <end position="103"/>
    </location>
</feature>
<evidence type="ECO:0000256" key="1">
    <source>
        <dbReference type="ARBA" id="ARBA00022723"/>
    </source>
</evidence>
<evidence type="ECO:0000313" key="8">
    <source>
        <dbReference type="EMBL" id="KZS87602.1"/>
    </source>
</evidence>
<feature type="region of interest" description="Disordered" evidence="6">
    <location>
        <begin position="175"/>
        <end position="389"/>
    </location>
</feature>
<dbReference type="GO" id="GO:0045944">
    <property type="term" value="P:positive regulation of transcription by RNA polymerase II"/>
    <property type="evidence" value="ECO:0007669"/>
    <property type="project" value="UniProtKB-ARBA"/>
</dbReference>
<dbReference type="Gene3D" id="3.30.160.60">
    <property type="entry name" value="Classic Zinc Finger"/>
    <property type="match status" value="1"/>
</dbReference>
<dbReference type="STRING" id="1314777.A0A164NDI8"/>
<accession>A0A164NDI8</accession>
<keyword evidence="9" id="KW-1185">Reference proteome</keyword>
<protein>
    <recommendedName>
        <fullName evidence="7">C2H2-type domain-containing protein</fullName>
    </recommendedName>
</protein>
<dbReference type="GO" id="GO:0000978">
    <property type="term" value="F:RNA polymerase II cis-regulatory region sequence-specific DNA binding"/>
    <property type="evidence" value="ECO:0007669"/>
    <property type="project" value="TreeGrafter"/>
</dbReference>
<feature type="compositionally biased region" description="Low complexity" evidence="6">
    <location>
        <begin position="13"/>
        <end position="25"/>
    </location>
</feature>
<feature type="compositionally biased region" description="Low complexity" evidence="6">
    <location>
        <begin position="827"/>
        <end position="839"/>
    </location>
</feature>
<name>A0A164NDI8_9AGAM</name>
<dbReference type="GO" id="GO:0000981">
    <property type="term" value="F:DNA-binding transcription factor activity, RNA polymerase II-specific"/>
    <property type="evidence" value="ECO:0007669"/>
    <property type="project" value="TreeGrafter"/>
</dbReference>
<dbReference type="EMBL" id="KV419447">
    <property type="protein sequence ID" value="KZS87602.1"/>
    <property type="molecule type" value="Genomic_DNA"/>
</dbReference>
<feature type="compositionally biased region" description="Polar residues" evidence="6">
    <location>
        <begin position="272"/>
        <end position="288"/>
    </location>
</feature>
<feature type="compositionally biased region" description="Polar residues" evidence="6">
    <location>
        <begin position="663"/>
        <end position="684"/>
    </location>
</feature>
<evidence type="ECO:0000313" key="9">
    <source>
        <dbReference type="Proteomes" id="UP000076722"/>
    </source>
</evidence>
<dbReference type="AlphaFoldDB" id="A0A164NDI8"/>
<organism evidence="8 9">
    <name type="scientific">Sistotremastrum niveocremeum HHB9708</name>
    <dbReference type="NCBI Taxonomy" id="1314777"/>
    <lineage>
        <taxon>Eukaryota</taxon>
        <taxon>Fungi</taxon>
        <taxon>Dikarya</taxon>
        <taxon>Basidiomycota</taxon>
        <taxon>Agaricomycotina</taxon>
        <taxon>Agaricomycetes</taxon>
        <taxon>Sistotremastrales</taxon>
        <taxon>Sistotremastraceae</taxon>
        <taxon>Sertulicium</taxon>
        <taxon>Sertulicium niveocremeum</taxon>
    </lineage>
</organism>